<dbReference type="GO" id="GO:0004673">
    <property type="term" value="F:protein histidine kinase activity"/>
    <property type="evidence" value="ECO:0007669"/>
    <property type="project" value="UniProtKB-EC"/>
</dbReference>
<dbReference type="SUPFAM" id="SSF55874">
    <property type="entry name" value="ATPase domain of HSP90 chaperone/DNA topoisomerase II/histidine kinase"/>
    <property type="match status" value="1"/>
</dbReference>
<dbReference type="AlphaFoldDB" id="A0A5B0WDR5"/>
<sequence>MRVVDDGPGIPLESHNDVIEPFFKLDTARGDHGGFGLGLFIDHDIVQSHGGSLSLINAQPQVLIVEINLPPPALLR</sequence>
<dbReference type="OrthoDB" id="9804645at2"/>
<gene>
    <name evidence="6" type="ORF">FP026_03485</name>
</gene>
<dbReference type="InterPro" id="IPR005467">
    <property type="entry name" value="His_kinase_dom"/>
</dbReference>
<dbReference type="Proteomes" id="UP000323608">
    <property type="component" value="Unassembled WGS sequence"/>
</dbReference>
<reference evidence="6 7" key="1">
    <citation type="submission" date="2019-07" db="EMBL/GenBank/DDBJ databases">
        <title>The Draft Genome Sequence of Rhizobium tropici SARCC-755 Associated with Superior Nodulation on Pigeonpea (Cajanus cajan (L.) Millsp.).</title>
        <authorList>
            <person name="Bopape F.L."/>
            <person name="Hassen A.I."/>
            <person name="Swanevelder Z.H."/>
            <person name="Gwata E.T."/>
        </authorList>
    </citation>
    <scope>NUCLEOTIDE SEQUENCE [LARGE SCALE GENOMIC DNA]</scope>
    <source>
        <strain evidence="6 7">SARCC-755</strain>
    </source>
</reference>
<dbReference type="Pfam" id="PF02518">
    <property type="entry name" value="HATPase_c"/>
    <property type="match status" value="1"/>
</dbReference>
<keyword evidence="6" id="KW-0067">ATP-binding</keyword>
<evidence type="ECO:0000256" key="4">
    <source>
        <dbReference type="ARBA" id="ARBA00022777"/>
    </source>
</evidence>
<comment type="catalytic activity">
    <reaction evidence="1">
        <text>ATP + protein L-histidine = ADP + protein N-phospho-L-histidine.</text>
        <dbReference type="EC" id="2.7.13.3"/>
    </reaction>
</comment>
<dbReference type="EC" id="2.7.13.3" evidence="2"/>
<keyword evidence="3" id="KW-0808">Transferase</keyword>
<dbReference type="PANTHER" id="PTHR42878">
    <property type="entry name" value="TWO-COMPONENT HISTIDINE KINASE"/>
    <property type="match status" value="1"/>
</dbReference>
<proteinExistence type="predicted"/>
<evidence type="ECO:0000313" key="6">
    <source>
        <dbReference type="EMBL" id="KAA1184877.1"/>
    </source>
</evidence>
<dbReference type="GO" id="GO:0030295">
    <property type="term" value="F:protein kinase activator activity"/>
    <property type="evidence" value="ECO:0007669"/>
    <property type="project" value="TreeGrafter"/>
</dbReference>
<keyword evidence="6" id="KW-0547">Nucleotide-binding</keyword>
<dbReference type="InterPro" id="IPR050351">
    <property type="entry name" value="BphY/WalK/GraS-like"/>
</dbReference>
<evidence type="ECO:0000313" key="7">
    <source>
        <dbReference type="Proteomes" id="UP000323608"/>
    </source>
</evidence>
<dbReference type="GO" id="GO:0000156">
    <property type="term" value="F:phosphorelay response regulator activity"/>
    <property type="evidence" value="ECO:0007669"/>
    <property type="project" value="TreeGrafter"/>
</dbReference>
<dbReference type="InterPro" id="IPR003594">
    <property type="entry name" value="HATPase_dom"/>
</dbReference>
<organism evidence="6 7">
    <name type="scientific">Rhizobium tropici</name>
    <dbReference type="NCBI Taxonomy" id="398"/>
    <lineage>
        <taxon>Bacteria</taxon>
        <taxon>Pseudomonadati</taxon>
        <taxon>Pseudomonadota</taxon>
        <taxon>Alphaproteobacteria</taxon>
        <taxon>Hyphomicrobiales</taxon>
        <taxon>Rhizobiaceae</taxon>
        <taxon>Rhizobium/Agrobacterium group</taxon>
        <taxon>Rhizobium</taxon>
    </lineage>
</organism>
<dbReference type="InterPro" id="IPR004358">
    <property type="entry name" value="Sig_transdc_His_kin-like_C"/>
</dbReference>
<comment type="caution">
    <text evidence="6">The sequence shown here is derived from an EMBL/GenBank/DDBJ whole genome shotgun (WGS) entry which is preliminary data.</text>
</comment>
<dbReference type="PROSITE" id="PS50109">
    <property type="entry name" value="HIS_KIN"/>
    <property type="match status" value="1"/>
</dbReference>
<evidence type="ECO:0000259" key="5">
    <source>
        <dbReference type="PROSITE" id="PS50109"/>
    </source>
</evidence>
<dbReference type="GO" id="GO:0005524">
    <property type="term" value="F:ATP binding"/>
    <property type="evidence" value="ECO:0007669"/>
    <property type="project" value="UniProtKB-KW"/>
</dbReference>
<protein>
    <recommendedName>
        <fullName evidence="2">histidine kinase</fullName>
        <ecNumber evidence="2">2.7.13.3</ecNumber>
    </recommendedName>
</protein>
<dbReference type="EMBL" id="VNIP01000003">
    <property type="protein sequence ID" value="KAA1184877.1"/>
    <property type="molecule type" value="Genomic_DNA"/>
</dbReference>
<keyword evidence="4" id="KW-0418">Kinase</keyword>
<evidence type="ECO:0000256" key="3">
    <source>
        <dbReference type="ARBA" id="ARBA00022679"/>
    </source>
</evidence>
<dbReference type="Gene3D" id="3.30.565.10">
    <property type="entry name" value="Histidine kinase-like ATPase, C-terminal domain"/>
    <property type="match status" value="1"/>
</dbReference>
<dbReference type="PANTHER" id="PTHR42878:SF14">
    <property type="entry name" value="OSMOLARITY TWO-COMPONENT SYSTEM PROTEIN SSK1"/>
    <property type="match status" value="1"/>
</dbReference>
<accession>A0A5B0WDR5</accession>
<dbReference type="InterPro" id="IPR036890">
    <property type="entry name" value="HATPase_C_sf"/>
</dbReference>
<feature type="domain" description="Histidine kinase" evidence="5">
    <location>
        <begin position="1"/>
        <end position="73"/>
    </location>
</feature>
<evidence type="ECO:0000256" key="2">
    <source>
        <dbReference type="ARBA" id="ARBA00012438"/>
    </source>
</evidence>
<dbReference type="PRINTS" id="PR00344">
    <property type="entry name" value="BCTRLSENSOR"/>
</dbReference>
<dbReference type="GO" id="GO:0007234">
    <property type="term" value="P:osmosensory signaling via phosphorelay pathway"/>
    <property type="evidence" value="ECO:0007669"/>
    <property type="project" value="TreeGrafter"/>
</dbReference>
<evidence type="ECO:0000256" key="1">
    <source>
        <dbReference type="ARBA" id="ARBA00000085"/>
    </source>
</evidence>
<name>A0A5B0WDR5_RHITR</name>